<sequence>MGIKARVFTVLGVMGISWFGWWVSDIPIGYYKFRMICQKEGGIKSFGVVDPKLGWEVDSKEEAKEISSQYPSVPFVRFRSESGSFSDIRYVGGNPWWDTSYVIGGVGDDSEVGYRWERKTEKVKEGIRLRKEVSVLKGITSGRAVFVFNRFVFTVTNPETTWTGMSDVISCPKYYDGVSFVRAFLEHRD</sequence>
<feature type="transmembrane region" description="Helical" evidence="1">
    <location>
        <begin position="7"/>
        <end position="24"/>
    </location>
</feature>
<organism evidence="2 3">
    <name type="scientific">Pseudomonas indica</name>
    <dbReference type="NCBI Taxonomy" id="137658"/>
    <lineage>
        <taxon>Bacteria</taxon>
        <taxon>Pseudomonadati</taxon>
        <taxon>Pseudomonadota</taxon>
        <taxon>Gammaproteobacteria</taxon>
        <taxon>Pseudomonadales</taxon>
        <taxon>Pseudomonadaceae</taxon>
        <taxon>Pseudomonas</taxon>
    </lineage>
</organism>
<evidence type="ECO:0000313" key="2">
    <source>
        <dbReference type="EMBL" id="SDL08314.1"/>
    </source>
</evidence>
<reference evidence="2 3" key="1">
    <citation type="submission" date="2016-10" db="EMBL/GenBank/DDBJ databases">
        <authorList>
            <person name="de Groot N.N."/>
        </authorList>
    </citation>
    <scope>NUCLEOTIDE SEQUENCE [LARGE SCALE GENOMIC DNA]</scope>
    <source>
        <strain evidence="2 3">JCM 21544</strain>
    </source>
</reference>
<evidence type="ECO:0000313" key="3">
    <source>
        <dbReference type="Proteomes" id="UP000198706"/>
    </source>
</evidence>
<accession>A0A1G9H6C4</accession>
<name>A0A1G9H6C4_9PSED</name>
<keyword evidence="3" id="KW-1185">Reference proteome</keyword>
<protein>
    <submittedName>
        <fullName evidence="2">Uncharacterized protein</fullName>
    </submittedName>
</protein>
<dbReference type="EMBL" id="FNFD01000014">
    <property type="protein sequence ID" value="SDL08314.1"/>
    <property type="molecule type" value="Genomic_DNA"/>
</dbReference>
<keyword evidence="1" id="KW-0472">Membrane</keyword>
<keyword evidence="1" id="KW-1133">Transmembrane helix</keyword>
<dbReference type="RefSeq" id="WP_139198581.1">
    <property type="nucleotide sequence ID" value="NZ_FNFD01000014.1"/>
</dbReference>
<keyword evidence="1" id="KW-0812">Transmembrane</keyword>
<dbReference type="AlphaFoldDB" id="A0A1G9H6C4"/>
<evidence type="ECO:0000256" key="1">
    <source>
        <dbReference type="SAM" id="Phobius"/>
    </source>
</evidence>
<dbReference type="Proteomes" id="UP000198706">
    <property type="component" value="Unassembled WGS sequence"/>
</dbReference>
<proteinExistence type="predicted"/>
<gene>
    <name evidence="2" type="ORF">SAMN05216186_114117</name>
</gene>